<organism evidence="2 3">
    <name type="scientific">Desulfatitalea alkaliphila</name>
    <dbReference type="NCBI Taxonomy" id="2929485"/>
    <lineage>
        <taxon>Bacteria</taxon>
        <taxon>Pseudomonadati</taxon>
        <taxon>Thermodesulfobacteriota</taxon>
        <taxon>Desulfobacteria</taxon>
        <taxon>Desulfobacterales</taxon>
        <taxon>Desulfosarcinaceae</taxon>
        <taxon>Desulfatitalea</taxon>
    </lineage>
</organism>
<reference evidence="2" key="1">
    <citation type="submission" date="2022-04" db="EMBL/GenBank/DDBJ databases">
        <title>Desulfatitalea alkaliphila sp. nov., a novel anaerobic sulfate-reducing bacterium isolated from terrestrial mud volcano, Taman Peninsula, Russia.</title>
        <authorList>
            <person name="Khomyakova M.A."/>
            <person name="Merkel A.Y."/>
            <person name="Slobodkin A.I."/>
        </authorList>
    </citation>
    <scope>NUCLEOTIDE SEQUENCE</scope>
    <source>
        <strain evidence="2">M08but</strain>
    </source>
</reference>
<feature type="region of interest" description="Disordered" evidence="1">
    <location>
        <begin position="132"/>
        <end position="154"/>
    </location>
</feature>
<protein>
    <submittedName>
        <fullName evidence="2">Uncharacterized protein</fullName>
    </submittedName>
</protein>
<proteinExistence type="predicted"/>
<evidence type="ECO:0000313" key="3">
    <source>
        <dbReference type="Proteomes" id="UP001165427"/>
    </source>
</evidence>
<gene>
    <name evidence="2" type="ORF">MRX98_07025</name>
</gene>
<dbReference type="AlphaFoldDB" id="A0AA41UPB4"/>
<comment type="caution">
    <text evidence="2">The sequence shown here is derived from an EMBL/GenBank/DDBJ whole genome shotgun (WGS) entry which is preliminary data.</text>
</comment>
<dbReference type="EMBL" id="JALJRB010000006">
    <property type="protein sequence ID" value="MCJ8500323.1"/>
    <property type="molecule type" value="Genomic_DNA"/>
</dbReference>
<evidence type="ECO:0000313" key="2">
    <source>
        <dbReference type="EMBL" id="MCJ8500323.1"/>
    </source>
</evidence>
<accession>A0AA41UPB4</accession>
<keyword evidence="3" id="KW-1185">Reference proteome</keyword>
<dbReference type="RefSeq" id="WP_246904384.1">
    <property type="nucleotide sequence ID" value="NZ_JALJRB010000006.1"/>
</dbReference>
<evidence type="ECO:0000256" key="1">
    <source>
        <dbReference type="SAM" id="MobiDB-lite"/>
    </source>
</evidence>
<name>A0AA41UPB4_9BACT</name>
<sequence length="266" mass="28313">MVEPLPTGVIHWSRGAIVASGQAVMPDETAFEGECNAQLRGQAHAAAVANLSQALAMVPVDAVRSAGDMFVGDDKMAARLAGMAQAAPVIDEVCQADGRLVLTIQMSLLGSFAQLMLPDDIKQVEPIRAMPRESGPEALRQPESGAEPKQTDPGVFSGLVVDARGIGARPAMVPTLMDESGRVVYGPPFISRSQAVHHGACLYLRVLEDRETHPRVAPRPLWVKGLHTPPERPSDIVISNADAARLHGASANLTFLRACRVIVLLD</sequence>
<dbReference type="Proteomes" id="UP001165427">
    <property type="component" value="Unassembled WGS sequence"/>
</dbReference>